<dbReference type="Pfam" id="PF11218">
    <property type="entry name" value="DUF3011"/>
    <property type="match status" value="1"/>
</dbReference>
<dbReference type="EMBL" id="JBBWWT010000010">
    <property type="protein sequence ID" value="MEL1265992.1"/>
    <property type="molecule type" value="Genomic_DNA"/>
</dbReference>
<sequence length="302" mass="33413">MKKPFLQSVFVLLLAFMAAPPAFAQVQTRAYAPENLRTLSVSDQTRVISQEYSEQSRGRRIPDDQLRFYLDQVNRSNWTFSRIKQDIAQSLAGSAGPRPPTPGSGGQVTCESKDNRRRECPTGFRGRAVLVQNLSGTRCVEGQNWGSRAGAVWVDRGCRGRFAEQSGSGGIGGVVKCESANGAYRECRTGFRGRAVVQRQLSSTRCNENQNWGQRQGLIWVRGGCRAEFRDSGTGLGGGNDYSVTCSSQDNRRKTCAYDARQGRPILLQQLSNQSCREGYSWGYAGSQVWVDRGCRGRFGPR</sequence>
<feature type="region of interest" description="Disordered" evidence="1">
    <location>
        <begin position="91"/>
        <end position="117"/>
    </location>
</feature>
<keyword evidence="4" id="KW-1185">Reference proteome</keyword>
<organism evidence="3 4">
    <name type="scientific">Pseudoxanthomonas putridarboris</name>
    <dbReference type="NCBI Taxonomy" id="752605"/>
    <lineage>
        <taxon>Bacteria</taxon>
        <taxon>Pseudomonadati</taxon>
        <taxon>Pseudomonadota</taxon>
        <taxon>Gammaproteobacteria</taxon>
        <taxon>Lysobacterales</taxon>
        <taxon>Lysobacteraceae</taxon>
        <taxon>Pseudoxanthomonas</taxon>
    </lineage>
</organism>
<evidence type="ECO:0000256" key="1">
    <source>
        <dbReference type="SAM" id="MobiDB-lite"/>
    </source>
</evidence>
<accession>A0ABU9J414</accession>
<comment type="caution">
    <text evidence="3">The sequence shown here is derived from an EMBL/GenBank/DDBJ whole genome shotgun (WGS) entry which is preliminary data.</text>
</comment>
<evidence type="ECO:0000256" key="2">
    <source>
        <dbReference type="SAM" id="SignalP"/>
    </source>
</evidence>
<protein>
    <submittedName>
        <fullName evidence="3">DUF3011 domain-containing protein</fullName>
    </submittedName>
</protein>
<name>A0ABU9J414_9GAMM</name>
<proteinExistence type="predicted"/>
<dbReference type="InterPro" id="IPR021381">
    <property type="entry name" value="DUF3011"/>
</dbReference>
<dbReference type="Proteomes" id="UP001459204">
    <property type="component" value="Unassembled WGS sequence"/>
</dbReference>
<gene>
    <name evidence="3" type="ORF">AAD027_16685</name>
</gene>
<feature type="signal peptide" evidence="2">
    <location>
        <begin position="1"/>
        <end position="24"/>
    </location>
</feature>
<evidence type="ECO:0000313" key="4">
    <source>
        <dbReference type="Proteomes" id="UP001459204"/>
    </source>
</evidence>
<keyword evidence="2" id="KW-0732">Signal</keyword>
<reference evidence="3 4" key="1">
    <citation type="submission" date="2024-04" db="EMBL/GenBank/DDBJ databases">
        <title>Draft genome sequence of Pseudoxanthomonas putridarboris WD12.</title>
        <authorList>
            <person name="Oh J."/>
        </authorList>
    </citation>
    <scope>NUCLEOTIDE SEQUENCE [LARGE SCALE GENOMIC DNA]</scope>
    <source>
        <strain evidence="3 4">WD12</strain>
    </source>
</reference>
<evidence type="ECO:0000313" key="3">
    <source>
        <dbReference type="EMBL" id="MEL1265992.1"/>
    </source>
</evidence>
<feature type="chain" id="PRO_5046946177" evidence="2">
    <location>
        <begin position="25"/>
        <end position="302"/>
    </location>
</feature>
<dbReference type="RefSeq" id="WP_341727157.1">
    <property type="nucleotide sequence ID" value="NZ_JBBWWT010000010.1"/>
</dbReference>